<reference evidence="10" key="2">
    <citation type="submission" date="2023-04" db="EMBL/GenBank/DDBJ databases">
        <authorList>
            <person name="Bruccoleri R.E."/>
            <person name="Oakeley E.J."/>
            <person name="Faust A.-M."/>
            <person name="Dessus-Babus S."/>
            <person name="Altorfer M."/>
            <person name="Burckhardt D."/>
            <person name="Oertli M."/>
            <person name="Naumann U."/>
            <person name="Petersen F."/>
            <person name="Wong J."/>
        </authorList>
    </citation>
    <scope>NUCLEOTIDE SEQUENCE</scope>
    <source>
        <strain evidence="10">GSM-AAB239-AS_SAM_17_03QT</strain>
        <tissue evidence="10">Leaf</tissue>
    </source>
</reference>
<feature type="compositionally biased region" description="Polar residues" evidence="7">
    <location>
        <begin position="1121"/>
        <end position="1139"/>
    </location>
</feature>
<dbReference type="GO" id="GO:0015031">
    <property type="term" value="P:protein transport"/>
    <property type="evidence" value="ECO:0007669"/>
    <property type="project" value="UniProtKB-KW"/>
</dbReference>
<feature type="compositionally biased region" description="Polar residues" evidence="7">
    <location>
        <begin position="1284"/>
        <end position="1295"/>
    </location>
</feature>
<dbReference type="PANTHER" id="PTHR13402">
    <property type="entry name" value="RGPR-RELATED"/>
    <property type="match status" value="1"/>
</dbReference>
<feature type="domain" description="Sec16 Sec23-binding" evidence="8">
    <location>
        <begin position="766"/>
        <end position="1051"/>
    </location>
</feature>
<feature type="region of interest" description="Disordered" evidence="7">
    <location>
        <begin position="1312"/>
        <end position="1458"/>
    </location>
</feature>
<evidence type="ECO:0000259" key="8">
    <source>
        <dbReference type="Pfam" id="PF12931"/>
    </source>
</evidence>
<dbReference type="InterPro" id="IPR024298">
    <property type="entry name" value="Sec16_Sec23-bd"/>
</dbReference>
<dbReference type="GO" id="GO:0000139">
    <property type="term" value="C:Golgi membrane"/>
    <property type="evidence" value="ECO:0007669"/>
    <property type="project" value="UniProtKB-SubCell"/>
</dbReference>
<feature type="region of interest" description="Disordered" evidence="7">
    <location>
        <begin position="1279"/>
        <end position="1298"/>
    </location>
</feature>
<feature type="compositionally biased region" description="Pro residues" evidence="7">
    <location>
        <begin position="1054"/>
        <end position="1063"/>
    </location>
</feature>
<dbReference type="GO" id="GO:0070973">
    <property type="term" value="P:protein localization to endoplasmic reticulum exit site"/>
    <property type="evidence" value="ECO:0007669"/>
    <property type="project" value="TreeGrafter"/>
</dbReference>
<keyword evidence="5 6" id="KW-0931">ER-Golgi transport</keyword>
<keyword evidence="3 6" id="KW-0813">Transport</keyword>
<dbReference type="GO" id="GO:0016192">
    <property type="term" value="P:vesicle-mediated transport"/>
    <property type="evidence" value="ECO:0007669"/>
    <property type="project" value="UniProtKB-KW"/>
</dbReference>
<dbReference type="InterPro" id="IPR024340">
    <property type="entry name" value="Sec16_CCD"/>
</dbReference>
<evidence type="ECO:0000256" key="2">
    <source>
        <dbReference type="ARBA" id="ARBA00005927"/>
    </source>
</evidence>
<dbReference type="GO" id="GO:0070971">
    <property type="term" value="C:endoplasmic reticulum exit site"/>
    <property type="evidence" value="ECO:0007669"/>
    <property type="project" value="TreeGrafter"/>
</dbReference>
<dbReference type="GO" id="GO:0012507">
    <property type="term" value="C:ER to Golgi transport vesicle membrane"/>
    <property type="evidence" value="ECO:0007669"/>
    <property type="project" value="TreeGrafter"/>
</dbReference>
<feature type="compositionally biased region" description="Low complexity" evidence="7">
    <location>
        <begin position="1345"/>
        <end position="1357"/>
    </location>
</feature>
<dbReference type="CDD" id="cd09233">
    <property type="entry name" value="ACE1-Sec16-like"/>
    <property type="match status" value="1"/>
</dbReference>
<comment type="similarity">
    <text evidence="2 6">Belongs to the SEC16 family.</text>
</comment>
<dbReference type="GO" id="GO:0007030">
    <property type="term" value="P:Golgi organization"/>
    <property type="evidence" value="ECO:0007669"/>
    <property type="project" value="TreeGrafter"/>
</dbReference>
<comment type="subcellular location">
    <subcellularLocation>
        <location evidence="1">Endoplasmic reticulum</location>
    </subcellularLocation>
    <subcellularLocation>
        <location evidence="6">Golgi apparatus membrane</location>
    </subcellularLocation>
</comment>
<proteinExistence type="inferred from homology"/>
<evidence type="ECO:0000259" key="9">
    <source>
        <dbReference type="Pfam" id="PF12932"/>
    </source>
</evidence>
<feature type="compositionally biased region" description="Polar residues" evidence="7">
    <location>
        <begin position="1390"/>
        <end position="1410"/>
    </location>
</feature>
<reference evidence="10" key="1">
    <citation type="journal article" date="2023" name="GigaByte">
        <title>Genome assembly of the bearded iris, Iris pallida Lam.</title>
        <authorList>
            <person name="Bruccoleri R.E."/>
            <person name="Oakeley E.J."/>
            <person name="Faust A.M.E."/>
            <person name="Altorfer M."/>
            <person name="Dessus-Babus S."/>
            <person name="Burckhardt D."/>
            <person name="Oertli M."/>
            <person name="Naumann U."/>
            <person name="Petersen F."/>
            <person name="Wong J."/>
        </authorList>
    </citation>
    <scope>NUCLEOTIDE SEQUENCE</scope>
    <source>
        <strain evidence="10">GSM-AAB239-AS_SAM_17_03QT</strain>
    </source>
</reference>
<dbReference type="EMBL" id="JANAVB010040820">
    <property type="protein sequence ID" value="KAJ6797253.1"/>
    <property type="molecule type" value="Genomic_DNA"/>
</dbReference>
<feature type="region of interest" description="Disordered" evidence="7">
    <location>
        <begin position="1100"/>
        <end position="1149"/>
    </location>
</feature>
<keyword evidence="6" id="KW-0653">Protein transport</keyword>
<evidence type="ECO:0000313" key="10">
    <source>
        <dbReference type="EMBL" id="KAJ6797253.1"/>
    </source>
</evidence>
<dbReference type="Pfam" id="PF12931">
    <property type="entry name" value="TPR_Sec16"/>
    <property type="match status" value="1"/>
</dbReference>
<dbReference type="PANTHER" id="PTHR13402:SF6">
    <property type="entry name" value="SECRETORY 16, ISOFORM I"/>
    <property type="match status" value="1"/>
</dbReference>
<gene>
    <name evidence="10" type="ORF">M6B38_216245</name>
</gene>
<feature type="compositionally biased region" description="Polar residues" evidence="7">
    <location>
        <begin position="1320"/>
        <end position="1336"/>
    </location>
</feature>
<evidence type="ECO:0000256" key="4">
    <source>
        <dbReference type="ARBA" id="ARBA00022824"/>
    </source>
</evidence>
<evidence type="ECO:0000256" key="3">
    <source>
        <dbReference type="ARBA" id="ARBA00022448"/>
    </source>
</evidence>
<keyword evidence="6" id="KW-0472">Membrane</keyword>
<keyword evidence="11" id="KW-1185">Reference proteome</keyword>
<feature type="region of interest" description="Disordered" evidence="7">
    <location>
        <begin position="1051"/>
        <end position="1086"/>
    </location>
</feature>
<dbReference type="Gene3D" id="1.25.40.1030">
    <property type="match status" value="1"/>
</dbReference>
<comment type="caution">
    <text evidence="10">The sequence shown here is derived from an EMBL/GenBank/DDBJ whole genome shotgun (WGS) entry which is preliminary data.</text>
</comment>
<feature type="compositionally biased region" description="Low complexity" evidence="7">
    <location>
        <begin position="1432"/>
        <end position="1441"/>
    </location>
</feature>
<feature type="compositionally biased region" description="Low complexity" evidence="7">
    <location>
        <begin position="1073"/>
        <end position="1086"/>
    </location>
</feature>
<protein>
    <recommendedName>
        <fullName evidence="6">Protein transport protein sec16</fullName>
    </recommendedName>
</protein>
<dbReference type="Pfam" id="PF12932">
    <property type="entry name" value="Sec16"/>
    <property type="match status" value="1"/>
</dbReference>
<feature type="domain" description="Sec16 central conserved" evidence="9">
    <location>
        <begin position="580"/>
        <end position="704"/>
    </location>
</feature>
<accession>A0AAX6DZV7</accession>
<evidence type="ECO:0000256" key="1">
    <source>
        <dbReference type="ARBA" id="ARBA00004240"/>
    </source>
</evidence>
<feature type="compositionally biased region" description="Pro residues" evidence="7">
    <location>
        <begin position="1422"/>
        <end position="1431"/>
    </location>
</feature>
<evidence type="ECO:0000256" key="6">
    <source>
        <dbReference type="RuleBase" id="RU364101"/>
    </source>
</evidence>
<dbReference type="Proteomes" id="UP001140949">
    <property type="component" value="Unassembled WGS sequence"/>
</dbReference>
<keyword evidence="4 6" id="KW-0256">Endoplasmic reticulum</keyword>
<evidence type="ECO:0000256" key="5">
    <source>
        <dbReference type="ARBA" id="ARBA00022892"/>
    </source>
</evidence>
<keyword evidence="6" id="KW-0333">Golgi apparatus</keyword>
<evidence type="ECO:0000313" key="11">
    <source>
        <dbReference type="Proteomes" id="UP001140949"/>
    </source>
</evidence>
<evidence type="ECO:0000256" key="7">
    <source>
        <dbReference type="SAM" id="MobiDB-lite"/>
    </source>
</evidence>
<name>A0AAX6DZV7_IRIPA</name>
<organism evidence="10 11">
    <name type="scientific">Iris pallida</name>
    <name type="common">Sweet iris</name>
    <dbReference type="NCBI Taxonomy" id="29817"/>
    <lineage>
        <taxon>Eukaryota</taxon>
        <taxon>Viridiplantae</taxon>
        <taxon>Streptophyta</taxon>
        <taxon>Embryophyta</taxon>
        <taxon>Tracheophyta</taxon>
        <taxon>Spermatophyta</taxon>
        <taxon>Magnoliopsida</taxon>
        <taxon>Liliopsida</taxon>
        <taxon>Asparagales</taxon>
        <taxon>Iridaceae</taxon>
        <taxon>Iridoideae</taxon>
        <taxon>Irideae</taxon>
        <taxon>Iris</taxon>
    </lineage>
</organism>
<sequence>MESNPSFQLDDQTDEDFFDKLVDDEYEGSKPKPSEISRVFSNLSLGDAGESELIENLQESNDKEEPRQLDSSDPVALVSAELLPVAKSEVAKGTSVREVQVAKSEVAKGTSVREVQWSAFSIGTEQFGQEDGLGTDFLTEKNDVLGAISGFVEDPVENVSSNEYGSGNGQITDQNDPQYWESLYPGWKYDPVTGQWYQVDGYEFTLDAQVDNSNASSDDAAEKLDASVSGSTEVSYLQTTSQSVLESVSEDCTVSSVSNWNQGSHGTVEYPPNMVFDPQYPEWYYDTNTQQWYTLESYIQGINRSSNFAVQEQLSQNLNASSGVNLDQNQSLDGDICQPERHNIQSHGSQWNWNATQSSYTPQNSVYSNGIQSEQPISQVQVSQETGVNLDASAANSAQNNNVYNNINQSELLTNQGWGTQQFGSNLNSSIHSYSQAKMWQPEPVGGSVNFSGNQQSQSTYNSMSDSWLSGSQIGQQAGFKTFKPVVKHNHGSANDMAGLHSFVPKESTHLFNQPKVEQTLQSHLSNSYYGDQNNISNSYYSDQSMLNYSHQSAQGANASYSQFPYAPREGRSSAGRPPHALVAFGFGGKLLVMKDVNTFGTNLDVGSQGNAGGAVSILNLSEVVAEKTDGSSIISGSSCGYFHALCQQHFPGPLVGGNAATKDVNKWIDERIINCESSSMDFRKGEFLKLLFSLLKILCQHYGKLRSPFGAGPSLEEIDGPESAVSKLFSSARKNGARLTEYGSTTHCMKNLPSEGQIQATAVEVQNLLVSGRRKEALEYAQEGQLWGPAIVLAAQLGEKFYVDTVKKMAHRQFVSGSPLRTLCLLIAGQPADVFAADTSVNSFSTNALQGSNEVLANGMLDDWKENLAMITANRTKDDELVIIHLGDCLLKERGEITAAHTCYLVAEANFESYSDSARLCLIGADHWKCPRTFASPEAIQRTEAYEYSKVLGNSQFVLLPFQPYKLIYAYMLAEVGKVSESLRYCQAALKLLKNPARTPEVEMWKISLSSLEERLRTHQQGGYSSNLAPAKLVGKLFTSIDRSIHRMIGAPPTAPLPPMPPNSANSKEDFSMASSQSTMAMSSLMPSASVEAISEWAGDGSRKTMHNRSISEPDFGRSPKQNSPKSAESADAQSKGSVSGGPSRLGRIGSQLFQKTIGWVSKSRSDRQAKLGETNKFYYDEKLKRWVEEGAEPPAEEAALPPPPTATGFQNGLSDYNINTAFKSKSLATNGEQEKRYPLLHSEPSSGIPPIPPSQNQFSARARMGVRSRYVDTFNKGGGTAGSFTNSFQSPSAPSVKPAVGAKFFVPAAPAPSDAQIVDTSGEVTQEATTSGEPSMSVAEETSFSSPSADSSPSVSSPPPPPPSSIQRYPSMDNITPLANKGSGAAEPTSNGSLSHSRAASWSGTYIGTPNHKMGSLGGSPPPFLPQNPPSTGSNSSSSLHLNGAAPGDELDEVEL</sequence>